<proteinExistence type="predicted"/>
<accession>A0A1I6PCJ1</accession>
<gene>
    <name evidence="2" type="ORF">SAMN05192570_1041</name>
</gene>
<organism evidence="2 3">
    <name type="scientific">Brevundimonas viscosa</name>
    <dbReference type="NCBI Taxonomy" id="871741"/>
    <lineage>
        <taxon>Bacteria</taxon>
        <taxon>Pseudomonadati</taxon>
        <taxon>Pseudomonadota</taxon>
        <taxon>Alphaproteobacteria</taxon>
        <taxon>Caulobacterales</taxon>
        <taxon>Caulobacteraceae</taxon>
        <taxon>Brevundimonas</taxon>
    </lineage>
</organism>
<dbReference type="Gene3D" id="3.40.50.10090">
    <property type="match status" value="2"/>
</dbReference>
<dbReference type="RefSeq" id="WP_245777130.1">
    <property type="nucleotide sequence ID" value="NZ_FOZV01000001.1"/>
</dbReference>
<dbReference type="STRING" id="871741.SAMN05192570_1041"/>
<name>A0A1I6PCJ1_9CAUL</name>
<dbReference type="EMBL" id="FOZV01000001">
    <property type="protein sequence ID" value="SFS37932.1"/>
    <property type="molecule type" value="Genomic_DNA"/>
</dbReference>
<dbReference type="Pfam" id="PF02602">
    <property type="entry name" value="HEM4"/>
    <property type="match status" value="1"/>
</dbReference>
<dbReference type="InterPro" id="IPR003754">
    <property type="entry name" value="4pyrrol_synth_uPrphyn_synth"/>
</dbReference>
<reference evidence="3" key="1">
    <citation type="submission" date="2016-10" db="EMBL/GenBank/DDBJ databases">
        <authorList>
            <person name="Varghese N."/>
            <person name="Submissions S."/>
        </authorList>
    </citation>
    <scope>NUCLEOTIDE SEQUENCE [LARGE SCALE GENOMIC DNA]</scope>
    <source>
        <strain evidence="3">CGMCC 1.10683</strain>
    </source>
</reference>
<dbReference type="GO" id="GO:0004852">
    <property type="term" value="F:uroporphyrinogen-III synthase activity"/>
    <property type="evidence" value="ECO:0007669"/>
    <property type="project" value="InterPro"/>
</dbReference>
<evidence type="ECO:0000313" key="2">
    <source>
        <dbReference type="EMBL" id="SFS37932.1"/>
    </source>
</evidence>
<dbReference type="Proteomes" id="UP000198788">
    <property type="component" value="Unassembled WGS sequence"/>
</dbReference>
<evidence type="ECO:0000259" key="1">
    <source>
        <dbReference type="Pfam" id="PF02602"/>
    </source>
</evidence>
<dbReference type="GO" id="GO:0033014">
    <property type="term" value="P:tetrapyrrole biosynthetic process"/>
    <property type="evidence" value="ECO:0007669"/>
    <property type="project" value="InterPro"/>
</dbReference>
<feature type="domain" description="Tetrapyrrole biosynthesis uroporphyrinogen III synthase" evidence="1">
    <location>
        <begin position="10"/>
        <end position="209"/>
    </location>
</feature>
<dbReference type="SUPFAM" id="SSF69618">
    <property type="entry name" value="HemD-like"/>
    <property type="match status" value="1"/>
</dbReference>
<dbReference type="AlphaFoldDB" id="A0A1I6PCJ1"/>
<evidence type="ECO:0000313" key="3">
    <source>
        <dbReference type="Proteomes" id="UP000198788"/>
    </source>
</evidence>
<dbReference type="InterPro" id="IPR036108">
    <property type="entry name" value="4pyrrol_syn_uPrphyn_synt_sf"/>
</dbReference>
<dbReference type="CDD" id="cd06578">
    <property type="entry name" value="HemD"/>
    <property type="match status" value="1"/>
</dbReference>
<keyword evidence="3" id="KW-1185">Reference proteome</keyword>
<protein>
    <submittedName>
        <fullName evidence="2">Uroporphyrinogen-III synthase</fullName>
    </submittedName>
</protein>
<sequence>MTRAQPGAARTAGRLAALGFAPVAAPVLEIRPVAGPEPDLNGTGALAFTSPNGVDAFARLTPRRDLPVFAVGDATAAAARGAGWNDVVSASGAIEDLARLLADRASGPVLAPGAREPAGDLAGLLAGRVEVRRLVVYEAVETQASPPADWDVVLVHSPRAGRAIAAAVGVNGARGRRAVAISTNAAAPLQPCGFDRLDIAAAPAEAAMLEALGNPDADV</sequence>